<dbReference type="AlphaFoldDB" id="A0A8J7E084"/>
<reference evidence="2" key="1">
    <citation type="submission" date="2020-10" db="EMBL/GenBank/DDBJ databases">
        <authorList>
            <person name="Castelo-Branco R."/>
            <person name="Eusebio N."/>
            <person name="Adriana R."/>
            <person name="Vieira A."/>
            <person name="Brugerolle De Fraissinette N."/>
            <person name="Rezende De Castro R."/>
            <person name="Schneider M.P."/>
            <person name="Vasconcelos V."/>
            <person name="Leao P.N."/>
        </authorList>
    </citation>
    <scope>NUCLEOTIDE SEQUENCE</scope>
    <source>
        <strain evidence="2">LEGE 07157</strain>
    </source>
</reference>
<proteinExistence type="predicted"/>
<feature type="chain" id="PRO_5035195270" evidence="1">
    <location>
        <begin position="30"/>
        <end position="70"/>
    </location>
</feature>
<feature type="signal peptide" evidence="1">
    <location>
        <begin position="1"/>
        <end position="29"/>
    </location>
</feature>
<dbReference type="EMBL" id="JADEWZ010000076">
    <property type="protein sequence ID" value="MBE9119046.1"/>
    <property type="molecule type" value="Genomic_DNA"/>
</dbReference>
<protein>
    <submittedName>
        <fullName evidence="2">Uncharacterized protein</fullName>
    </submittedName>
</protein>
<name>A0A8J7E084_9CYAN</name>
<organism evidence="2 3">
    <name type="scientific">Lusitaniella coriacea LEGE 07157</name>
    <dbReference type="NCBI Taxonomy" id="945747"/>
    <lineage>
        <taxon>Bacteria</taxon>
        <taxon>Bacillati</taxon>
        <taxon>Cyanobacteriota</taxon>
        <taxon>Cyanophyceae</taxon>
        <taxon>Spirulinales</taxon>
        <taxon>Lusitaniellaceae</taxon>
        <taxon>Lusitaniella</taxon>
    </lineage>
</organism>
<gene>
    <name evidence="2" type="ORF">IQ249_24475</name>
</gene>
<comment type="caution">
    <text evidence="2">The sequence shown here is derived from an EMBL/GenBank/DDBJ whole genome shotgun (WGS) entry which is preliminary data.</text>
</comment>
<keyword evidence="3" id="KW-1185">Reference proteome</keyword>
<accession>A0A8J7E084</accession>
<dbReference type="Proteomes" id="UP000654482">
    <property type="component" value="Unassembled WGS sequence"/>
</dbReference>
<keyword evidence="1" id="KW-0732">Signal</keyword>
<evidence type="ECO:0000256" key="1">
    <source>
        <dbReference type="SAM" id="SignalP"/>
    </source>
</evidence>
<evidence type="ECO:0000313" key="2">
    <source>
        <dbReference type="EMBL" id="MBE9119046.1"/>
    </source>
</evidence>
<dbReference type="RefSeq" id="WP_194032138.1">
    <property type="nucleotide sequence ID" value="NZ_JADEWZ010000076.1"/>
</dbReference>
<evidence type="ECO:0000313" key="3">
    <source>
        <dbReference type="Proteomes" id="UP000654482"/>
    </source>
</evidence>
<sequence>MFVQFRGVKVLALALAEAIVLSLPLAAQATDLTGQGRPIDRGDAASCAQSATTFDRVPMIKINHKEACFL</sequence>